<evidence type="ECO:0000256" key="8">
    <source>
        <dbReference type="ARBA" id="ARBA00029924"/>
    </source>
</evidence>
<dbReference type="InterPro" id="IPR036161">
    <property type="entry name" value="RPB6/omega-like_sf"/>
</dbReference>
<dbReference type="Pfam" id="PF01192">
    <property type="entry name" value="RNA_pol_Rpb6"/>
    <property type="match status" value="1"/>
</dbReference>
<sequence length="135" mass="14872">MLHPSYTELMEKINSEEFRGEEPGINSRYSIVIATSKRAREIIGGAKPLVDGVEGDKPLSIAVRELYNGKIKILQDDEEVDFDDSFDDDNVLDDIDALEAAGQTEAARQADTEEADAIDFEGEPDEAGFSSETEE</sequence>
<accession>A0A9D2END0</accession>
<evidence type="ECO:0000256" key="9">
    <source>
        <dbReference type="ARBA" id="ARBA00048552"/>
    </source>
</evidence>
<reference evidence="12" key="2">
    <citation type="submission" date="2021-04" db="EMBL/GenBank/DDBJ databases">
        <authorList>
            <person name="Gilroy R."/>
        </authorList>
    </citation>
    <scope>NUCLEOTIDE SEQUENCE</scope>
    <source>
        <strain evidence="12">CHK179-28034</strain>
    </source>
</reference>
<evidence type="ECO:0000256" key="10">
    <source>
        <dbReference type="HAMAP-Rule" id="MF_00366"/>
    </source>
</evidence>
<dbReference type="SMART" id="SM01409">
    <property type="entry name" value="RNA_pol_Rpb6"/>
    <property type="match status" value="1"/>
</dbReference>
<evidence type="ECO:0000256" key="11">
    <source>
        <dbReference type="SAM" id="MobiDB-lite"/>
    </source>
</evidence>
<comment type="catalytic activity">
    <reaction evidence="9 10">
        <text>RNA(n) + a ribonucleoside 5'-triphosphate = RNA(n+1) + diphosphate</text>
        <dbReference type="Rhea" id="RHEA:21248"/>
        <dbReference type="Rhea" id="RHEA-COMP:14527"/>
        <dbReference type="Rhea" id="RHEA-COMP:17342"/>
        <dbReference type="ChEBI" id="CHEBI:33019"/>
        <dbReference type="ChEBI" id="CHEBI:61557"/>
        <dbReference type="ChEBI" id="CHEBI:140395"/>
        <dbReference type="EC" id="2.7.7.6"/>
    </reaction>
</comment>
<gene>
    <name evidence="10 12" type="primary">rpoZ</name>
    <name evidence="12" type="ORF">H9968_13330</name>
</gene>
<keyword evidence="6 10" id="KW-0548">Nucleotidyltransferase</keyword>
<organism evidence="12 13">
    <name type="scientific">Candidatus Anaerobutyricum stercoris</name>
    <dbReference type="NCBI Taxonomy" id="2838457"/>
    <lineage>
        <taxon>Bacteria</taxon>
        <taxon>Bacillati</taxon>
        <taxon>Bacillota</taxon>
        <taxon>Clostridia</taxon>
        <taxon>Lachnospirales</taxon>
        <taxon>Lachnospiraceae</taxon>
        <taxon>Anaerobutyricum</taxon>
    </lineage>
</organism>
<dbReference type="GO" id="GO:0006351">
    <property type="term" value="P:DNA-templated transcription"/>
    <property type="evidence" value="ECO:0007669"/>
    <property type="project" value="UniProtKB-UniRule"/>
</dbReference>
<comment type="subunit">
    <text evidence="10">The RNAP catalytic core consists of 2 alpha, 1 beta, 1 beta' and 1 omega subunit. When a sigma factor is associated with the core the holoenzyme is formed, which can initiate transcription.</text>
</comment>
<evidence type="ECO:0000256" key="1">
    <source>
        <dbReference type="ARBA" id="ARBA00006711"/>
    </source>
</evidence>
<evidence type="ECO:0000256" key="2">
    <source>
        <dbReference type="ARBA" id="ARBA00012418"/>
    </source>
</evidence>
<name>A0A9D2END0_9FIRM</name>
<dbReference type="HAMAP" id="MF_00366">
    <property type="entry name" value="RNApol_bact_RpoZ"/>
    <property type="match status" value="1"/>
</dbReference>
<evidence type="ECO:0000256" key="7">
    <source>
        <dbReference type="ARBA" id="ARBA00023163"/>
    </source>
</evidence>
<dbReference type="PANTHER" id="PTHR34476:SF1">
    <property type="entry name" value="DNA-DIRECTED RNA POLYMERASE SUBUNIT OMEGA"/>
    <property type="match status" value="1"/>
</dbReference>
<dbReference type="EMBL" id="DXBR01000124">
    <property type="protein sequence ID" value="HIZ40874.1"/>
    <property type="molecule type" value="Genomic_DNA"/>
</dbReference>
<comment type="caution">
    <text evidence="12">The sequence shown here is derived from an EMBL/GenBank/DDBJ whole genome shotgun (WGS) entry which is preliminary data.</text>
</comment>
<evidence type="ECO:0000256" key="4">
    <source>
        <dbReference type="ARBA" id="ARBA00022478"/>
    </source>
</evidence>
<evidence type="ECO:0000313" key="12">
    <source>
        <dbReference type="EMBL" id="HIZ40874.1"/>
    </source>
</evidence>
<dbReference type="GO" id="GO:0003677">
    <property type="term" value="F:DNA binding"/>
    <property type="evidence" value="ECO:0007669"/>
    <property type="project" value="UniProtKB-UniRule"/>
</dbReference>
<dbReference type="InterPro" id="IPR003716">
    <property type="entry name" value="DNA-dir_RNA_pol_omega"/>
</dbReference>
<dbReference type="Gene3D" id="3.90.940.10">
    <property type="match status" value="1"/>
</dbReference>
<reference evidence="12" key="1">
    <citation type="journal article" date="2021" name="PeerJ">
        <title>Extensive microbial diversity within the chicken gut microbiome revealed by metagenomics and culture.</title>
        <authorList>
            <person name="Gilroy R."/>
            <person name="Ravi A."/>
            <person name="Getino M."/>
            <person name="Pursley I."/>
            <person name="Horton D.L."/>
            <person name="Alikhan N.F."/>
            <person name="Baker D."/>
            <person name="Gharbi K."/>
            <person name="Hall N."/>
            <person name="Watson M."/>
            <person name="Adriaenssens E.M."/>
            <person name="Foster-Nyarko E."/>
            <person name="Jarju S."/>
            <person name="Secka A."/>
            <person name="Antonio M."/>
            <person name="Oren A."/>
            <person name="Chaudhuri R.R."/>
            <person name="La Ragione R."/>
            <person name="Hildebrand F."/>
            <person name="Pallen M.J."/>
        </authorList>
    </citation>
    <scope>NUCLEOTIDE SEQUENCE</scope>
    <source>
        <strain evidence="12">CHK179-28034</strain>
    </source>
</reference>
<protein>
    <recommendedName>
        <fullName evidence="3 10">DNA-directed RNA polymerase subunit omega</fullName>
        <shortName evidence="10">RNAP omega subunit</shortName>
        <ecNumber evidence="2 10">2.7.7.6</ecNumber>
    </recommendedName>
    <alternativeName>
        <fullName evidence="10">RNA polymerase omega subunit</fullName>
    </alternativeName>
    <alternativeName>
        <fullName evidence="8 10">Transcriptase subunit omega</fullName>
    </alternativeName>
</protein>
<keyword evidence="4 10" id="KW-0240">DNA-directed RNA polymerase</keyword>
<keyword evidence="5 10" id="KW-0808">Transferase</keyword>
<dbReference type="AlphaFoldDB" id="A0A9D2END0"/>
<dbReference type="PANTHER" id="PTHR34476">
    <property type="entry name" value="DNA-DIRECTED RNA POLYMERASE SUBUNIT OMEGA"/>
    <property type="match status" value="1"/>
</dbReference>
<comment type="function">
    <text evidence="10">Promotes RNA polymerase assembly. Latches the N- and C-terminal regions of the beta' subunit thereby facilitating its interaction with the beta and alpha subunits.</text>
</comment>
<dbReference type="SUPFAM" id="SSF63562">
    <property type="entry name" value="RPB6/omega subunit-like"/>
    <property type="match status" value="1"/>
</dbReference>
<evidence type="ECO:0000256" key="5">
    <source>
        <dbReference type="ARBA" id="ARBA00022679"/>
    </source>
</evidence>
<dbReference type="EC" id="2.7.7.6" evidence="2 10"/>
<dbReference type="NCBIfam" id="TIGR00690">
    <property type="entry name" value="rpoZ"/>
    <property type="match status" value="1"/>
</dbReference>
<evidence type="ECO:0000313" key="13">
    <source>
        <dbReference type="Proteomes" id="UP000824049"/>
    </source>
</evidence>
<dbReference type="GO" id="GO:0003899">
    <property type="term" value="F:DNA-directed RNA polymerase activity"/>
    <property type="evidence" value="ECO:0007669"/>
    <property type="project" value="UniProtKB-UniRule"/>
</dbReference>
<dbReference type="Proteomes" id="UP000824049">
    <property type="component" value="Unassembled WGS sequence"/>
</dbReference>
<comment type="similarity">
    <text evidence="1 10">Belongs to the RNA polymerase subunit omega family.</text>
</comment>
<proteinExistence type="inferred from homology"/>
<feature type="compositionally biased region" description="Acidic residues" evidence="11">
    <location>
        <begin position="112"/>
        <end position="135"/>
    </location>
</feature>
<feature type="region of interest" description="Disordered" evidence="11">
    <location>
        <begin position="103"/>
        <end position="135"/>
    </location>
</feature>
<dbReference type="InterPro" id="IPR006110">
    <property type="entry name" value="Pol_omega/Rpo6/RPB6"/>
</dbReference>
<evidence type="ECO:0000256" key="3">
    <source>
        <dbReference type="ARBA" id="ARBA00013725"/>
    </source>
</evidence>
<keyword evidence="7 10" id="KW-0804">Transcription</keyword>
<dbReference type="GO" id="GO:0000428">
    <property type="term" value="C:DNA-directed RNA polymerase complex"/>
    <property type="evidence" value="ECO:0007669"/>
    <property type="project" value="UniProtKB-KW"/>
</dbReference>
<evidence type="ECO:0000256" key="6">
    <source>
        <dbReference type="ARBA" id="ARBA00022695"/>
    </source>
</evidence>